<dbReference type="AlphaFoldDB" id="A0A1K2IS27"/>
<sequence>METQNTPVHSNVSLLKPTMYKKNTILVFNQKVGTVLLASDFPTENPRIQNRTSFIRERWQ</sequence>
<name>A0A1K2IS27_9FLAO</name>
<evidence type="ECO:0000313" key="2">
    <source>
        <dbReference type="Proteomes" id="UP000182544"/>
    </source>
</evidence>
<proteinExistence type="predicted"/>
<reference evidence="1 2" key="1">
    <citation type="submission" date="2016-10" db="EMBL/GenBank/DDBJ databases">
        <authorList>
            <person name="de Groot N.N."/>
        </authorList>
    </citation>
    <scope>NUCLEOTIDE SEQUENCE [LARGE SCALE GENOMIC DNA]</scope>
    <source>
        <strain evidence="1 2">DSM 18180</strain>
    </source>
</reference>
<protein>
    <submittedName>
        <fullName evidence="1">Uncharacterized protein</fullName>
    </submittedName>
</protein>
<evidence type="ECO:0000313" key="1">
    <source>
        <dbReference type="EMBL" id="SFZ95175.1"/>
    </source>
</evidence>
<organism evidence="1 2">
    <name type="scientific">Flaviramulus basaltis</name>
    <dbReference type="NCBI Taxonomy" id="369401"/>
    <lineage>
        <taxon>Bacteria</taxon>
        <taxon>Pseudomonadati</taxon>
        <taxon>Bacteroidota</taxon>
        <taxon>Flavobacteriia</taxon>
        <taxon>Flavobacteriales</taxon>
        <taxon>Flavobacteriaceae</taxon>
        <taxon>Flaviramulus</taxon>
    </lineage>
</organism>
<keyword evidence="2" id="KW-1185">Reference proteome</keyword>
<accession>A0A1K2IS27</accession>
<gene>
    <name evidence="1" type="ORF">SAMN05428642_1102</name>
</gene>
<dbReference type="EMBL" id="FPKV01000010">
    <property type="protein sequence ID" value="SFZ95175.1"/>
    <property type="molecule type" value="Genomic_DNA"/>
</dbReference>
<dbReference type="Proteomes" id="UP000182544">
    <property type="component" value="Unassembled WGS sequence"/>
</dbReference>